<reference evidence="2" key="2">
    <citation type="submission" date="2016-05" db="EMBL/GenBank/DDBJ databases">
        <title>Comparative analysis highlights variable genome content of wheat rusts and divergence of the mating loci.</title>
        <authorList>
            <person name="Cuomo C.A."/>
            <person name="Bakkeren G."/>
            <person name="Szabo L."/>
            <person name="Khalil H."/>
            <person name="Joly D."/>
            <person name="Goldberg J."/>
            <person name="Young S."/>
            <person name="Zeng Q."/>
            <person name="Fellers J."/>
        </authorList>
    </citation>
    <scope>NUCLEOTIDE SEQUENCE [LARGE SCALE GENOMIC DNA]</scope>
    <source>
        <strain evidence="2">1-1 BBBD Race 1</strain>
    </source>
</reference>
<gene>
    <name evidence="2" type="ORF">PTTG_26702</name>
</gene>
<evidence type="ECO:0000313" key="4">
    <source>
        <dbReference type="Proteomes" id="UP000005240"/>
    </source>
</evidence>
<organism evidence="2">
    <name type="scientific">Puccinia triticina (isolate 1-1 / race 1 (BBBD))</name>
    <name type="common">Brown leaf rust fungus</name>
    <dbReference type="NCBI Taxonomy" id="630390"/>
    <lineage>
        <taxon>Eukaryota</taxon>
        <taxon>Fungi</taxon>
        <taxon>Dikarya</taxon>
        <taxon>Basidiomycota</taxon>
        <taxon>Pucciniomycotina</taxon>
        <taxon>Pucciniomycetes</taxon>
        <taxon>Pucciniales</taxon>
        <taxon>Pucciniaceae</taxon>
        <taxon>Puccinia</taxon>
    </lineage>
</organism>
<keyword evidence="4" id="KW-1185">Reference proteome</keyword>
<evidence type="ECO:0000313" key="2">
    <source>
        <dbReference type="EMBL" id="OAV95283.1"/>
    </source>
</evidence>
<dbReference type="Proteomes" id="UP000005240">
    <property type="component" value="Unassembled WGS sequence"/>
</dbReference>
<reference evidence="3" key="4">
    <citation type="submission" date="2025-05" db="UniProtKB">
        <authorList>
            <consortium name="EnsemblFungi"/>
        </authorList>
    </citation>
    <scope>IDENTIFICATION</scope>
    <source>
        <strain evidence="3">isolate 1-1 / race 1 (BBBD)</strain>
    </source>
</reference>
<proteinExistence type="predicted"/>
<feature type="compositionally biased region" description="Polar residues" evidence="1">
    <location>
        <begin position="459"/>
        <end position="476"/>
    </location>
</feature>
<feature type="region of interest" description="Disordered" evidence="1">
    <location>
        <begin position="404"/>
        <end position="476"/>
    </location>
</feature>
<feature type="region of interest" description="Disordered" evidence="1">
    <location>
        <begin position="1"/>
        <end position="131"/>
    </location>
</feature>
<evidence type="ECO:0000313" key="3">
    <source>
        <dbReference type="EnsemblFungi" id="PTTG_26702-t43_1-p1"/>
    </source>
</evidence>
<protein>
    <submittedName>
        <fullName evidence="2 3">Uncharacterized protein</fullName>
    </submittedName>
</protein>
<sequence length="476" mass="51555">MRAAASGPSPNPANEPDPAGTPAAADARDPAVHSQESAGDQRQPTLGRYAKHSASVAGKGPVPKKGVLTRSAAKIGVPPDSDDTEVPAAATAPKVKGPAQKTAEGLPETICLLGDHSGPKEKNPTQEKGGWPSKRATIMAKALAATKAGNQEQAAMLWEVYKAVAFRPTPEEPPKTIPAKHAREGSIEILGQPKDRRDEPPEDHKVVVVQEGDLQFAVNETNSHKDVGFTPYFNKNLKELRAPLPLTIFNKKWQDRAILHYAEKRPKGDESSSESRNQYTGLPYPSEWVQTFSEWAMNHQGFYTALRDVYQFRTIAGWVLIHKGHCDRILAQHGFMAALQYNVNVRSTVFAHRVMVNGNPTMADISVFRQDIAEETYSDARNFGEIGMTDNLYAKGGLRVGWDPLMGAPKQSKGPGQKTGFNRSSASDNTSQPNQGGPKSNQSGGYKGKKFNPHHKEQSASAGGSSNTPKAQETTP</sequence>
<reference evidence="3 4" key="3">
    <citation type="journal article" date="2017" name="G3 (Bethesda)">
        <title>Comparative analysis highlights variable genome content of wheat rusts and divergence of the mating loci.</title>
        <authorList>
            <person name="Cuomo C.A."/>
            <person name="Bakkeren G."/>
            <person name="Khalil H.B."/>
            <person name="Panwar V."/>
            <person name="Joly D."/>
            <person name="Linning R."/>
            <person name="Sakthikumar S."/>
            <person name="Song X."/>
            <person name="Adiconis X."/>
            <person name="Fan L."/>
            <person name="Goldberg J.M."/>
            <person name="Levin J.Z."/>
            <person name="Young S."/>
            <person name="Zeng Q."/>
            <person name="Anikster Y."/>
            <person name="Bruce M."/>
            <person name="Wang M."/>
            <person name="Yin C."/>
            <person name="McCallum B."/>
            <person name="Szabo L.J."/>
            <person name="Hulbert S."/>
            <person name="Chen X."/>
            <person name="Fellers J.P."/>
        </authorList>
    </citation>
    <scope>NUCLEOTIDE SEQUENCE</scope>
    <source>
        <strain evidence="3">isolate 1-1 / race 1 (BBBD)</strain>
        <strain evidence="4">Isolate 1-1 / race 1 (BBBD)</strain>
    </source>
</reference>
<evidence type="ECO:0000256" key="1">
    <source>
        <dbReference type="SAM" id="MobiDB-lite"/>
    </source>
</evidence>
<name>A0A180GTI1_PUCT1</name>
<feature type="compositionally biased region" description="Polar residues" evidence="1">
    <location>
        <begin position="34"/>
        <end position="44"/>
    </location>
</feature>
<reference evidence="2" key="1">
    <citation type="submission" date="2009-11" db="EMBL/GenBank/DDBJ databases">
        <authorList>
            <consortium name="The Broad Institute Genome Sequencing Platform"/>
            <person name="Ward D."/>
            <person name="Feldgarden M."/>
            <person name="Earl A."/>
            <person name="Young S.K."/>
            <person name="Zeng Q."/>
            <person name="Koehrsen M."/>
            <person name="Alvarado L."/>
            <person name="Berlin A."/>
            <person name="Bochicchio J."/>
            <person name="Borenstein D."/>
            <person name="Chapman S.B."/>
            <person name="Chen Z."/>
            <person name="Engels R."/>
            <person name="Freedman E."/>
            <person name="Gellesch M."/>
            <person name="Goldberg J."/>
            <person name="Griggs A."/>
            <person name="Gujja S."/>
            <person name="Heilman E."/>
            <person name="Heiman D."/>
            <person name="Hepburn T."/>
            <person name="Howarth C."/>
            <person name="Jen D."/>
            <person name="Larson L."/>
            <person name="Lewis B."/>
            <person name="Mehta T."/>
            <person name="Park D."/>
            <person name="Pearson M."/>
            <person name="Roberts A."/>
            <person name="Saif S."/>
            <person name="Shea T."/>
            <person name="Shenoy N."/>
            <person name="Sisk P."/>
            <person name="Stolte C."/>
            <person name="Sykes S."/>
            <person name="Thomson T."/>
            <person name="Walk T."/>
            <person name="White J."/>
            <person name="Yandava C."/>
            <person name="Izard J."/>
            <person name="Baranova O.V."/>
            <person name="Blanton J.M."/>
            <person name="Tanner A.C."/>
            <person name="Dewhirst F.E."/>
            <person name="Haas B."/>
            <person name="Nusbaum C."/>
            <person name="Birren B."/>
        </authorList>
    </citation>
    <scope>NUCLEOTIDE SEQUENCE [LARGE SCALE GENOMIC DNA]</scope>
    <source>
        <strain evidence="2">1-1 BBBD Race 1</strain>
    </source>
</reference>
<feature type="compositionally biased region" description="Polar residues" evidence="1">
    <location>
        <begin position="419"/>
        <end position="444"/>
    </location>
</feature>
<dbReference type="VEuPathDB" id="FungiDB:PTTG_26702"/>
<dbReference type="EMBL" id="ADAS02000030">
    <property type="protein sequence ID" value="OAV95283.1"/>
    <property type="molecule type" value="Genomic_DNA"/>
</dbReference>
<dbReference type="EnsemblFungi" id="PTTG_26702-t43_1">
    <property type="protein sequence ID" value="PTTG_26702-t43_1-p1"/>
    <property type="gene ID" value="PTTG_26702"/>
</dbReference>
<dbReference type="AlphaFoldDB" id="A0A180GTI1"/>
<feature type="compositionally biased region" description="Low complexity" evidence="1">
    <location>
        <begin position="16"/>
        <end position="25"/>
    </location>
</feature>
<accession>A0A180GTI1</accession>